<evidence type="ECO:0000256" key="1">
    <source>
        <dbReference type="SAM" id="Coils"/>
    </source>
</evidence>
<feature type="transmembrane region" description="Helical" evidence="2">
    <location>
        <begin position="41"/>
        <end position="58"/>
    </location>
</feature>
<gene>
    <name evidence="4" type="ORF">RBI_II00574</name>
</gene>
<protein>
    <submittedName>
        <fullName evidence="4">Two-component system sensor histidine kinase</fullName>
    </submittedName>
</protein>
<feature type="transmembrane region" description="Helical" evidence="2">
    <location>
        <begin position="6"/>
        <end position="29"/>
    </location>
</feature>
<dbReference type="EMBL" id="HF545617">
    <property type="protein sequence ID" value="CCO06328.1"/>
    <property type="molecule type" value="Genomic_DNA"/>
</dbReference>
<feature type="domain" description="Sensor histidine kinase NatK-like C-terminal" evidence="3">
    <location>
        <begin position="331"/>
        <end position="426"/>
    </location>
</feature>
<proteinExistence type="predicted"/>
<keyword evidence="2" id="KW-0472">Membrane</keyword>
<dbReference type="CDD" id="cd16935">
    <property type="entry name" value="HATPase_AgrC-ComD-like"/>
    <property type="match status" value="1"/>
</dbReference>
<keyword evidence="2" id="KW-0812">Transmembrane</keyword>
<feature type="transmembrane region" description="Helical" evidence="2">
    <location>
        <begin position="192"/>
        <end position="212"/>
    </location>
</feature>
<organism evidence="4 5">
    <name type="scientific">Ruminococcus bicirculans</name>
    <name type="common">ex Wegman et al. 2014</name>
    <dbReference type="NCBI Taxonomy" id="1160721"/>
    <lineage>
        <taxon>Bacteria</taxon>
        <taxon>Bacillati</taxon>
        <taxon>Bacillota</taxon>
        <taxon>Clostridia</taxon>
        <taxon>Eubacteriales</taxon>
        <taxon>Oscillospiraceae</taxon>
        <taxon>Ruminococcus</taxon>
    </lineage>
</organism>
<dbReference type="Proteomes" id="UP000027600">
    <property type="component" value="Chromosome II"/>
</dbReference>
<keyword evidence="1" id="KW-0175">Coiled coil</keyword>
<dbReference type="SUPFAM" id="SSF55874">
    <property type="entry name" value="ATPase domain of HSP90 chaperone/DNA topoisomerase II/histidine kinase"/>
    <property type="match status" value="1"/>
</dbReference>
<sequence>MGIMSISEVIIESLNCLAESMVIVFYLYNMMKEDYRFRKKSLVPAVILCFISLDSVTLFLEYPWVHLIATFILMMAISSIMFECKFGTKIFCSLIFLIVILASESLPMGILYMLNFGSPLEQLTSGAGRYIGMFCSKLFCFWFSVYIIEYSKNKQKDIPIKNWLSIILIPILSVFILNGIFVSYGLNHRQTINYLITVIGLLALNLFVFNFFDTYANQLKMKVMEQRLKSEEENYMLIENKYNEIRQLKHDINNQISVAKSMFSDGNPKEAIKHLDKLADSLSDAGRICYTGISAVDAIINMKWQEALNKNIQFTTKINVFESVPIDNMLLCRILSNLFDNAIEGAERCSYVNKYIYISLIQIDNKLRICVMNSSDEVDTQNLKSSKSGNGLHGIGVSSIKKAVTQLNGVTSFEWENGIFTADILIEY</sequence>
<feature type="coiled-coil region" evidence="1">
    <location>
        <begin position="221"/>
        <end position="248"/>
    </location>
</feature>
<evidence type="ECO:0000256" key="2">
    <source>
        <dbReference type="SAM" id="Phobius"/>
    </source>
</evidence>
<evidence type="ECO:0000313" key="5">
    <source>
        <dbReference type="Proteomes" id="UP000027600"/>
    </source>
</evidence>
<keyword evidence="4" id="KW-0808">Transferase</keyword>
<dbReference type="Gene3D" id="3.30.565.10">
    <property type="entry name" value="Histidine kinase-like ATPase, C-terminal domain"/>
    <property type="match status" value="1"/>
</dbReference>
<evidence type="ECO:0000259" key="3">
    <source>
        <dbReference type="Pfam" id="PF14501"/>
    </source>
</evidence>
<keyword evidence="2" id="KW-1133">Transmembrane helix</keyword>
<name>A0ABP1WLT3_9FIRM</name>
<evidence type="ECO:0000313" key="4">
    <source>
        <dbReference type="EMBL" id="CCO06328.1"/>
    </source>
</evidence>
<dbReference type="InterPro" id="IPR032834">
    <property type="entry name" value="NatK-like_C"/>
</dbReference>
<reference evidence="4 5" key="1">
    <citation type="journal article" date="2014" name="Int. J. Syst. Evol. Microbiol.">
        <title>Complete genome of a new Firmicutes species belonging to the dominant human colonic microbiota ('Ruminococcus bicirculans') reveals two chromosomes and a selective capacity to utilize plant glucans.</title>
        <authorList>
            <consortium name="NISC Comparative Sequencing Program"/>
            <person name="Wegmann U."/>
            <person name="Louis P."/>
            <person name="Goesmann A."/>
            <person name="Henrissat B."/>
            <person name="Duncan S.H."/>
            <person name="Flint H.J."/>
        </authorList>
    </citation>
    <scope>NUCLEOTIDE SEQUENCE [LARGE SCALE GENOMIC DNA]</scope>
    <source>
        <strain evidence="4 5">80/3</strain>
    </source>
</reference>
<dbReference type="PANTHER" id="PTHR40448">
    <property type="entry name" value="TWO-COMPONENT SENSOR HISTIDINE KINASE"/>
    <property type="match status" value="1"/>
</dbReference>
<accession>A0ABP1WLT3</accession>
<dbReference type="PANTHER" id="PTHR40448:SF1">
    <property type="entry name" value="TWO-COMPONENT SENSOR HISTIDINE KINASE"/>
    <property type="match status" value="1"/>
</dbReference>
<feature type="transmembrane region" description="Helical" evidence="2">
    <location>
        <begin position="94"/>
        <end position="115"/>
    </location>
</feature>
<dbReference type="GO" id="GO:0016301">
    <property type="term" value="F:kinase activity"/>
    <property type="evidence" value="ECO:0007669"/>
    <property type="project" value="UniProtKB-KW"/>
</dbReference>
<dbReference type="InterPro" id="IPR036890">
    <property type="entry name" value="HATPase_C_sf"/>
</dbReference>
<keyword evidence="5" id="KW-1185">Reference proteome</keyword>
<feature type="transmembrane region" description="Helical" evidence="2">
    <location>
        <begin position="160"/>
        <end position="186"/>
    </location>
</feature>
<feature type="transmembrane region" description="Helical" evidence="2">
    <location>
        <begin position="127"/>
        <end position="148"/>
    </location>
</feature>
<feature type="transmembrane region" description="Helical" evidence="2">
    <location>
        <begin position="64"/>
        <end position="82"/>
    </location>
</feature>
<dbReference type="Pfam" id="PF14501">
    <property type="entry name" value="HATPase_c_5"/>
    <property type="match status" value="1"/>
</dbReference>
<keyword evidence="4" id="KW-0418">Kinase</keyword>